<dbReference type="PANTHER" id="PTHR30606">
    <property type="entry name" value="LIPID A BIOSYNTHESIS LAUROYL ACYLTRANSFERASE"/>
    <property type="match status" value="1"/>
</dbReference>
<reference evidence="8" key="1">
    <citation type="submission" date="2006-12" db="EMBL/GenBank/DDBJ databases">
        <title>Complete sequence of Halorhodospira halophila SL1.</title>
        <authorList>
            <consortium name="US DOE Joint Genome Institute"/>
            <person name="Copeland A."/>
            <person name="Lucas S."/>
            <person name="Lapidus A."/>
            <person name="Barry K."/>
            <person name="Detter J.C."/>
            <person name="Glavina del Rio T."/>
            <person name="Hammon N."/>
            <person name="Israni S."/>
            <person name="Dalin E."/>
            <person name="Tice H."/>
            <person name="Pitluck S."/>
            <person name="Saunders E."/>
            <person name="Brettin T."/>
            <person name="Bruce D."/>
            <person name="Han C."/>
            <person name="Tapia R."/>
            <person name="Schmutz J."/>
            <person name="Larimer F."/>
            <person name="Land M."/>
            <person name="Hauser L."/>
            <person name="Kyrpides N."/>
            <person name="Mikhailova N."/>
            <person name="Hoff W."/>
            <person name="Richardson P."/>
        </authorList>
    </citation>
    <scope>NUCLEOTIDE SEQUENCE [LARGE SCALE GENOMIC DNA]</scope>
    <source>
        <strain evidence="8">DSM 244 / SL1</strain>
    </source>
</reference>
<gene>
    <name evidence="7" type="ordered locus">Hhal_1097</name>
</gene>
<evidence type="ECO:0000256" key="4">
    <source>
        <dbReference type="ARBA" id="ARBA00022679"/>
    </source>
</evidence>
<keyword evidence="6 7" id="KW-0012">Acyltransferase</keyword>
<evidence type="ECO:0000256" key="1">
    <source>
        <dbReference type="ARBA" id="ARBA00004533"/>
    </source>
</evidence>
<evidence type="ECO:0000256" key="6">
    <source>
        <dbReference type="ARBA" id="ARBA00023315"/>
    </source>
</evidence>
<keyword evidence="2" id="KW-1003">Cell membrane</keyword>
<keyword evidence="5" id="KW-0472">Membrane</keyword>
<protein>
    <submittedName>
        <fullName evidence="7">Lipid A biosynthesis acyltransferase</fullName>
    </submittedName>
</protein>
<dbReference type="PANTHER" id="PTHR30606:SF10">
    <property type="entry name" value="PHOSPHATIDYLINOSITOL MANNOSIDE ACYLTRANSFERASE"/>
    <property type="match status" value="1"/>
</dbReference>
<evidence type="ECO:0000256" key="5">
    <source>
        <dbReference type="ARBA" id="ARBA00023136"/>
    </source>
</evidence>
<evidence type="ECO:0000256" key="2">
    <source>
        <dbReference type="ARBA" id="ARBA00022475"/>
    </source>
</evidence>
<keyword evidence="4 7" id="KW-0808">Transferase</keyword>
<dbReference type="eggNOG" id="COG1560">
    <property type="taxonomic scope" value="Bacteria"/>
</dbReference>
<dbReference type="STRING" id="349124.Hhal_1097"/>
<proteinExistence type="predicted"/>
<evidence type="ECO:0000313" key="7">
    <source>
        <dbReference type="EMBL" id="ABM61873.1"/>
    </source>
</evidence>
<reference evidence="7 8" key="2">
    <citation type="journal article" date="2013" name="Stand. Genomic Sci.">
        <title>Complete genome sequence of Halorhodospira halophila SL1.</title>
        <authorList>
            <person name="Challacombe J.F."/>
            <person name="Majid S."/>
            <person name="Deole R."/>
            <person name="Brettin T.S."/>
            <person name="Bruce D."/>
            <person name="Delano S.F."/>
            <person name="Detter J.C."/>
            <person name="Gleasner C.D."/>
            <person name="Han C.S."/>
            <person name="Misra M."/>
            <person name="Reitenga K.G."/>
            <person name="Mikhailova N."/>
            <person name="Woyke T."/>
            <person name="Pitluck S."/>
            <person name="Nolan M."/>
            <person name="Land M.L."/>
            <person name="Saunders E."/>
            <person name="Tapia R."/>
            <person name="Lapidus A."/>
            <person name="Ivanova N."/>
            <person name="Hoff W.D."/>
        </authorList>
    </citation>
    <scope>NUCLEOTIDE SEQUENCE [LARGE SCALE GENOMIC DNA]</scope>
    <source>
        <strain evidence="8">DSM 244 / SL1</strain>
    </source>
</reference>
<name>A1WW11_HALHL</name>
<dbReference type="OrthoDB" id="9803456at2"/>
<dbReference type="KEGG" id="hha:Hhal_1097"/>
<keyword evidence="3" id="KW-0997">Cell inner membrane</keyword>
<accession>A1WW11</accession>
<dbReference type="InterPro" id="IPR004960">
    <property type="entry name" value="LipA_acyltrans"/>
</dbReference>
<dbReference type="EMBL" id="CP000544">
    <property type="protein sequence ID" value="ABM61873.1"/>
    <property type="molecule type" value="Genomic_DNA"/>
</dbReference>
<sequence length="303" mass="33566">MTQQPTPPRSLDLALRILARAPLPVLHAAGTTIGAALAHLPNRPQRVAEINLRLCFPAQDAHQRRRLLRRTLQETCKTALELAPVFKRPPEQVLRWVRQVHGQEHFDQALGEERGVLLLAPHIGCWELLNLWVAARQPLTALYRPPRQPALEPILLAGRSRNGARLLPAGPQGVRGVLRALGRREVVGILPDQEPDGSEPFAPFFGVPAKTMTLAGRIAQRSGAVPLLAFAERLPGGRGFDLHFFPAEEAVADPDPAVAAAAVNRGVEQCVRRVPAQYQWTYKRFNTQPDGTSPYPKKRRRRA</sequence>
<dbReference type="HOGENOM" id="CLU_049421_0_0_6"/>
<dbReference type="Pfam" id="PF03279">
    <property type="entry name" value="Lip_A_acyltrans"/>
    <property type="match status" value="1"/>
</dbReference>
<dbReference type="Proteomes" id="UP000000647">
    <property type="component" value="Chromosome"/>
</dbReference>
<dbReference type="CDD" id="cd07984">
    <property type="entry name" value="LPLAT_LABLAT-like"/>
    <property type="match status" value="1"/>
</dbReference>
<evidence type="ECO:0000256" key="3">
    <source>
        <dbReference type="ARBA" id="ARBA00022519"/>
    </source>
</evidence>
<dbReference type="GO" id="GO:0005886">
    <property type="term" value="C:plasma membrane"/>
    <property type="evidence" value="ECO:0007669"/>
    <property type="project" value="UniProtKB-SubCell"/>
</dbReference>
<dbReference type="GO" id="GO:0016746">
    <property type="term" value="F:acyltransferase activity"/>
    <property type="evidence" value="ECO:0007669"/>
    <property type="project" value="UniProtKB-KW"/>
</dbReference>
<evidence type="ECO:0000313" key="8">
    <source>
        <dbReference type="Proteomes" id="UP000000647"/>
    </source>
</evidence>
<organism evidence="7 8">
    <name type="scientific">Halorhodospira halophila (strain DSM 244 / SL1)</name>
    <name type="common">Ectothiorhodospira halophila (strain DSM 244 / SL1)</name>
    <dbReference type="NCBI Taxonomy" id="349124"/>
    <lineage>
        <taxon>Bacteria</taxon>
        <taxon>Pseudomonadati</taxon>
        <taxon>Pseudomonadota</taxon>
        <taxon>Gammaproteobacteria</taxon>
        <taxon>Chromatiales</taxon>
        <taxon>Ectothiorhodospiraceae</taxon>
        <taxon>Halorhodospira</taxon>
    </lineage>
</organism>
<dbReference type="PIRSF" id="PIRSF026649">
    <property type="entry name" value="MsbB"/>
    <property type="match status" value="1"/>
</dbReference>
<dbReference type="RefSeq" id="WP_011813896.1">
    <property type="nucleotide sequence ID" value="NC_008789.1"/>
</dbReference>
<dbReference type="AlphaFoldDB" id="A1WW11"/>
<comment type="subcellular location">
    <subcellularLocation>
        <location evidence="1">Cell inner membrane</location>
    </subcellularLocation>
</comment>
<dbReference type="GO" id="GO:0009247">
    <property type="term" value="P:glycolipid biosynthetic process"/>
    <property type="evidence" value="ECO:0007669"/>
    <property type="project" value="UniProtKB-ARBA"/>
</dbReference>
<keyword evidence="8" id="KW-1185">Reference proteome</keyword>